<dbReference type="AlphaFoldDB" id="A3ZP03"/>
<sequence length="164" mass="17927">MTAIRSYNELQISRLVDLMIPSRLILVFVIAFALNGIGCGSATPINGQVISGTVTVNGKPLARGLIIFQPMQGTAGPTATAEIRDGQFVTKKNIGPWPGKFLVKIESTPPDVIAMIEGASPEEMHRRAREPHKMIAPKFNRDSQITVEVLNGDNPPFNFDTKWD</sequence>
<organism evidence="1 2">
    <name type="scientific">Blastopirellula marina DSM 3645</name>
    <dbReference type="NCBI Taxonomy" id="314230"/>
    <lineage>
        <taxon>Bacteria</taxon>
        <taxon>Pseudomonadati</taxon>
        <taxon>Planctomycetota</taxon>
        <taxon>Planctomycetia</taxon>
        <taxon>Pirellulales</taxon>
        <taxon>Pirellulaceae</taxon>
        <taxon>Blastopirellula</taxon>
    </lineage>
</organism>
<reference evidence="1 2" key="1">
    <citation type="submission" date="2006-02" db="EMBL/GenBank/DDBJ databases">
        <authorList>
            <person name="Amann R."/>
            <person name="Ferriera S."/>
            <person name="Johnson J."/>
            <person name="Kravitz S."/>
            <person name="Halpern A."/>
            <person name="Remington K."/>
            <person name="Beeson K."/>
            <person name="Tran B."/>
            <person name="Rogers Y.-H."/>
            <person name="Friedman R."/>
            <person name="Venter J.C."/>
        </authorList>
    </citation>
    <scope>NUCLEOTIDE SEQUENCE [LARGE SCALE GENOMIC DNA]</scope>
    <source>
        <strain evidence="1 2">DSM 3645</strain>
    </source>
</reference>
<evidence type="ECO:0008006" key="3">
    <source>
        <dbReference type="Google" id="ProtNLM"/>
    </source>
</evidence>
<dbReference type="OrthoDB" id="291487at2"/>
<evidence type="ECO:0000313" key="1">
    <source>
        <dbReference type="EMBL" id="EAQ81550.1"/>
    </source>
</evidence>
<proteinExistence type="predicted"/>
<accession>A3ZP03</accession>
<dbReference type="STRING" id="314230.DSM3645_28252"/>
<dbReference type="HOGENOM" id="CLU_113730_3_1_0"/>
<gene>
    <name evidence="1" type="ORF">DSM3645_28252</name>
</gene>
<evidence type="ECO:0000313" key="2">
    <source>
        <dbReference type="Proteomes" id="UP000004358"/>
    </source>
</evidence>
<protein>
    <recommendedName>
        <fullName evidence="3">Carboxypeptidase regulatory-like domain-containing protein</fullName>
    </recommendedName>
</protein>
<comment type="caution">
    <text evidence="1">The sequence shown here is derived from an EMBL/GenBank/DDBJ whole genome shotgun (WGS) entry which is preliminary data.</text>
</comment>
<dbReference type="Proteomes" id="UP000004358">
    <property type="component" value="Unassembled WGS sequence"/>
</dbReference>
<dbReference type="EMBL" id="AANZ01000004">
    <property type="protein sequence ID" value="EAQ81550.1"/>
    <property type="molecule type" value="Genomic_DNA"/>
</dbReference>
<name>A3ZP03_9BACT</name>
<dbReference type="RefSeq" id="WP_002653542.1">
    <property type="nucleotide sequence ID" value="NZ_CH672376.1"/>
</dbReference>